<dbReference type="InterPro" id="IPR012338">
    <property type="entry name" value="Beta-lactam/transpept-like"/>
</dbReference>
<comment type="catalytic activity">
    <reaction evidence="13">
        <text>[GlcNAc-(1-&gt;4)-Mur2Ac(oyl-L-Ala-gamma-D-Glu-L-Lys-D-Ala-D-Ala)](n)-di-trans,octa-cis-undecaprenyl diphosphate + beta-D-GlcNAc-(1-&gt;4)-Mur2Ac(oyl-L-Ala-gamma-D-Glu-L-Lys-D-Ala-D-Ala)-di-trans,octa-cis-undecaprenyl diphosphate = [GlcNAc-(1-&gt;4)-Mur2Ac(oyl-L-Ala-gamma-D-Glu-L-Lys-D-Ala-D-Ala)](n+1)-di-trans,octa-cis-undecaprenyl diphosphate + di-trans,octa-cis-undecaprenyl diphosphate + H(+)</text>
        <dbReference type="Rhea" id="RHEA:23708"/>
        <dbReference type="Rhea" id="RHEA-COMP:9602"/>
        <dbReference type="Rhea" id="RHEA-COMP:9603"/>
        <dbReference type="ChEBI" id="CHEBI:15378"/>
        <dbReference type="ChEBI" id="CHEBI:58405"/>
        <dbReference type="ChEBI" id="CHEBI:60033"/>
        <dbReference type="ChEBI" id="CHEBI:78435"/>
        <dbReference type="EC" id="2.4.99.28"/>
    </reaction>
</comment>
<evidence type="ECO:0000259" key="16">
    <source>
        <dbReference type="Pfam" id="PF00905"/>
    </source>
</evidence>
<comment type="similarity">
    <text evidence="1">In the C-terminal section; belongs to the transpeptidase family.</text>
</comment>
<dbReference type="GO" id="GO:0030288">
    <property type="term" value="C:outer membrane-bounded periplasmic space"/>
    <property type="evidence" value="ECO:0007669"/>
    <property type="project" value="TreeGrafter"/>
</dbReference>
<feature type="region of interest" description="Disordered" evidence="14">
    <location>
        <begin position="650"/>
        <end position="805"/>
    </location>
</feature>
<reference evidence="18 19" key="1">
    <citation type="submission" date="2020-02" db="EMBL/GenBank/DDBJ databases">
        <authorList>
            <person name="Li X.-J."/>
            <person name="Feng X.-M."/>
        </authorList>
    </citation>
    <scope>NUCLEOTIDE SEQUENCE [LARGE SCALE GENOMIC DNA]</scope>
    <source>
        <strain evidence="18 19">CGMCC 4.7225</strain>
    </source>
</reference>
<keyword evidence="5" id="KW-0328">Glycosyltransferase</keyword>
<evidence type="ECO:0000256" key="12">
    <source>
        <dbReference type="ARBA" id="ARBA00034000"/>
    </source>
</evidence>
<dbReference type="Gene3D" id="1.10.3810.10">
    <property type="entry name" value="Biosynthetic peptidoglycan transglycosylase-like"/>
    <property type="match status" value="1"/>
</dbReference>
<dbReference type="GO" id="GO:0008360">
    <property type="term" value="P:regulation of cell shape"/>
    <property type="evidence" value="ECO:0007669"/>
    <property type="project" value="UniProtKB-KW"/>
</dbReference>
<comment type="catalytic activity">
    <reaction evidence="12">
        <text>Preferential cleavage: (Ac)2-L-Lys-D-Ala-|-D-Ala. Also transpeptidation of peptidyl-alanyl moieties that are N-acyl substituents of D-alanine.</text>
        <dbReference type="EC" id="3.4.16.4"/>
    </reaction>
</comment>
<evidence type="ECO:0000256" key="13">
    <source>
        <dbReference type="ARBA" id="ARBA00049902"/>
    </source>
</evidence>
<evidence type="ECO:0000256" key="6">
    <source>
        <dbReference type="ARBA" id="ARBA00022679"/>
    </source>
</evidence>
<dbReference type="SUPFAM" id="SSF53955">
    <property type="entry name" value="Lysozyme-like"/>
    <property type="match status" value="1"/>
</dbReference>
<dbReference type="InterPro" id="IPR001264">
    <property type="entry name" value="Glyco_trans_51"/>
</dbReference>
<evidence type="ECO:0000256" key="5">
    <source>
        <dbReference type="ARBA" id="ARBA00022676"/>
    </source>
</evidence>
<evidence type="ECO:0000313" key="19">
    <source>
        <dbReference type="Proteomes" id="UP000469185"/>
    </source>
</evidence>
<keyword evidence="4" id="KW-0645">Protease</keyword>
<dbReference type="InterPro" id="IPR023346">
    <property type="entry name" value="Lysozyme-like_dom_sf"/>
</dbReference>
<feature type="domain" description="Glycosyl transferase family 51" evidence="17">
    <location>
        <begin position="81"/>
        <end position="256"/>
    </location>
</feature>
<keyword evidence="8" id="KW-0133">Cell shape</keyword>
<gene>
    <name evidence="18" type="ORF">G1H11_11685</name>
</gene>
<feature type="compositionally biased region" description="Basic residues" evidence="14">
    <location>
        <begin position="795"/>
        <end position="805"/>
    </location>
</feature>
<dbReference type="GO" id="GO:0006508">
    <property type="term" value="P:proteolysis"/>
    <property type="evidence" value="ECO:0007669"/>
    <property type="project" value="UniProtKB-KW"/>
</dbReference>
<dbReference type="GO" id="GO:0008658">
    <property type="term" value="F:penicillin binding"/>
    <property type="evidence" value="ECO:0007669"/>
    <property type="project" value="InterPro"/>
</dbReference>
<keyword evidence="9" id="KW-0573">Peptidoglycan synthesis</keyword>
<feature type="compositionally biased region" description="Polar residues" evidence="14">
    <location>
        <begin position="650"/>
        <end position="659"/>
    </location>
</feature>
<dbReference type="GO" id="GO:0009252">
    <property type="term" value="P:peptidoglycan biosynthetic process"/>
    <property type="evidence" value="ECO:0007669"/>
    <property type="project" value="UniProtKB-KW"/>
</dbReference>
<sequence>MDDQPITETGPKRGPRYRTTQKRRGWRRFVGWKAFLLYFLGLILLGVGAVVFAFATIDVPEPNDFSTSEATIVYYDDGETELGRFSAENREVLDSEAIPESLKLAVVAAEDRSFYENPGFSVSGITRAAIDQIRGTGAGGGGSTITQQYVKNYYLTQDQTWSRKLQEIVIAVKIDQDIDKDQIITNYLNTIWFGRGAYGVQTASQAYFDVNASDLDLAQSAALAAILRSPARYDPTAGDANAERFEQRFRYVLDGMVTTGAIDQQTADETDPPEVLAEQRQNRYGGPNGYLMMMVRDELRALGFEESEIETGGLRVVTSFNEQAQEAAVRAVDEERPTENAERVHIGLAALRPGDGGVVALYGGPDAVEQSFNDAVDARVQPGSTVKPFTLAAGLEEGFSLNSRFAGNSPFEAEGLGPPVNNQGNVSYGWSVDLLQSTERSINTAFVDLTRNVNSQTVMDAMVRAGIPEDSPGLEANPRVTLGIASVSALDMAEAYGTLAAQGVHTDAYTVSEVVHASGEVRYEREVEARRVFEPDVMADVTYALTQVVDSWRGTGRTVREHGFDRPAAAKTGTHQDLTSWFAGYTPQLATSVAYFRGEGAEAGTEALTGVGGMENFAGGGYPARTWTAFMNAAHEGLPVEEFPERANVNGFTQASPPRSDTGGDQWGGDQSGGNQSGGENGGDESGDENGGDESGDENGGDESGDENGGDESGDENGGDESGDENGGDESGDENGGDESGDESGGDESGGDDSGTDETGDENGDAWGDQGGNQNGGDQNGDGTDTDSAVSPSRQVHRLPLRRAA</sequence>
<keyword evidence="10" id="KW-0511">Multifunctional enzyme</keyword>
<protein>
    <submittedName>
        <fullName evidence="18">Penicillin-binding protein</fullName>
    </submittedName>
</protein>
<evidence type="ECO:0000256" key="4">
    <source>
        <dbReference type="ARBA" id="ARBA00022670"/>
    </source>
</evidence>
<evidence type="ECO:0000256" key="10">
    <source>
        <dbReference type="ARBA" id="ARBA00023268"/>
    </source>
</evidence>
<dbReference type="GO" id="GO:0009002">
    <property type="term" value="F:serine-type D-Ala-D-Ala carboxypeptidase activity"/>
    <property type="evidence" value="ECO:0007669"/>
    <property type="project" value="UniProtKB-EC"/>
</dbReference>
<comment type="caution">
    <text evidence="18">The sequence shown here is derived from an EMBL/GenBank/DDBJ whole genome shotgun (WGS) entry which is preliminary data.</text>
</comment>
<dbReference type="InterPro" id="IPR001460">
    <property type="entry name" value="PCN-bd_Tpept"/>
</dbReference>
<keyword evidence="11" id="KW-0961">Cell wall biogenesis/degradation</keyword>
<evidence type="ECO:0000256" key="3">
    <source>
        <dbReference type="ARBA" id="ARBA00022645"/>
    </source>
</evidence>
<feature type="compositionally biased region" description="Gly residues" evidence="14">
    <location>
        <begin position="665"/>
        <end position="681"/>
    </location>
</feature>
<dbReference type="Pfam" id="PF00905">
    <property type="entry name" value="Transpeptidase"/>
    <property type="match status" value="1"/>
</dbReference>
<feature type="domain" description="Penicillin-binding protein transpeptidase" evidence="16">
    <location>
        <begin position="350"/>
        <end position="588"/>
    </location>
</feature>
<dbReference type="EMBL" id="JAAGOB010000005">
    <property type="protein sequence ID" value="NED95971.1"/>
    <property type="molecule type" value="Genomic_DNA"/>
</dbReference>
<name>A0A6N9YLM2_9ACTN</name>
<dbReference type="GO" id="GO:0008955">
    <property type="term" value="F:peptidoglycan glycosyltransferase activity"/>
    <property type="evidence" value="ECO:0007669"/>
    <property type="project" value="UniProtKB-EC"/>
</dbReference>
<dbReference type="FunFam" id="1.10.3810.10:FF:000001">
    <property type="entry name" value="Penicillin-binding protein 1A"/>
    <property type="match status" value="1"/>
</dbReference>
<feature type="transmembrane region" description="Helical" evidence="15">
    <location>
        <begin position="34"/>
        <end position="57"/>
    </location>
</feature>
<evidence type="ECO:0000256" key="1">
    <source>
        <dbReference type="ARBA" id="ARBA00007090"/>
    </source>
</evidence>
<dbReference type="Pfam" id="PF00912">
    <property type="entry name" value="Transgly"/>
    <property type="match status" value="1"/>
</dbReference>
<dbReference type="GO" id="GO:0071555">
    <property type="term" value="P:cell wall organization"/>
    <property type="evidence" value="ECO:0007669"/>
    <property type="project" value="UniProtKB-KW"/>
</dbReference>
<evidence type="ECO:0000256" key="11">
    <source>
        <dbReference type="ARBA" id="ARBA00023316"/>
    </source>
</evidence>
<dbReference type="Proteomes" id="UP000469185">
    <property type="component" value="Unassembled WGS sequence"/>
</dbReference>
<dbReference type="PANTHER" id="PTHR32282:SF34">
    <property type="entry name" value="PENICILLIN-BINDING PROTEIN 1A"/>
    <property type="match status" value="1"/>
</dbReference>
<keyword evidence="19" id="KW-1185">Reference proteome</keyword>
<dbReference type="InterPro" id="IPR036950">
    <property type="entry name" value="PBP_transglycosylase"/>
</dbReference>
<evidence type="ECO:0000256" key="15">
    <source>
        <dbReference type="SAM" id="Phobius"/>
    </source>
</evidence>
<evidence type="ECO:0000313" key="18">
    <source>
        <dbReference type="EMBL" id="NED95971.1"/>
    </source>
</evidence>
<feature type="compositionally biased region" description="Gly residues" evidence="14">
    <location>
        <begin position="769"/>
        <end position="780"/>
    </location>
</feature>
<feature type="compositionally biased region" description="Acidic residues" evidence="14">
    <location>
        <begin position="682"/>
        <end position="764"/>
    </location>
</feature>
<dbReference type="PANTHER" id="PTHR32282">
    <property type="entry name" value="BINDING PROTEIN TRANSPEPTIDASE, PUTATIVE-RELATED"/>
    <property type="match status" value="1"/>
</dbReference>
<dbReference type="SUPFAM" id="SSF56601">
    <property type="entry name" value="beta-lactamase/transpeptidase-like"/>
    <property type="match status" value="1"/>
</dbReference>
<dbReference type="InterPro" id="IPR050396">
    <property type="entry name" value="Glycosyltr_51/Transpeptidase"/>
</dbReference>
<evidence type="ECO:0000256" key="7">
    <source>
        <dbReference type="ARBA" id="ARBA00022801"/>
    </source>
</evidence>
<keyword evidence="3" id="KW-0121">Carboxypeptidase</keyword>
<keyword evidence="7" id="KW-0378">Hydrolase</keyword>
<evidence type="ECO:0000256" key="14">
    <source>
        <dbReference type="SAM" id="MobiDB-lite"/>
    </source>
</evidence>
<dbReference type="Gene3D" id="3.40.710.10">
    <property type="entry name" value="DD-peptidase/beta-lactamase superfamily"/>
    <property type="match status" value="1"/>
</dbReference>
<evidence type="ECO:0000256" key="8">
    <source>
        <dbReference type="ARBA" id="ARBA00022960"/>
    </source>
</evidence>
<keyword evidence="15" id="KW-1133">Transmembrane helix</keyword>
<evidence type="ECO:0000256" key="9">
    <source>
        <dbReference type="ARBA" id="ARBA00022984"/>
    </source>
</evidence>
<evidence type="ECO:0000259" key="17">
    <source>
        <dbReference type="Pfam" id="PF00912"/>
    </source>
</evidence>
<comment type="similarity">
    <text evidence="2">In the N-terminal section; belongs to the glycosyltransferase 51 family.</text>
</comment>
<accession>A0A6N9YLM2</accession>
<dbReference type="RefSeq" id="WP_163818723.1">
    <property type="nucleotide sequence ID" value="NZ_JAAGOB010000005.1"/>
</dbReference>
<keyword evidence="6" id="KW-0808">Transferase</keyword>
<evidence type="ECO:0000256" key="2">
    <source>
        <dbReference type="ARBA" id="ARBA00007739"/>
    </source>
</evidence>
<keyword evidence="15" id="KW-0812">Transmembrane</keyword>
<keyword evidence="15" id="KW-0472">Membrane</keyword>
<dbReference type="AlphaFoldDB" id="A0A6N9YLM2"/>
<organism evidence="18 19">
    <name type="scientific">Phytoactinopolyspora alkaliphila</name>
    <dbReference type="NCBI Taxonomy" id="1783498"/>
    <lineage>
        <taxon>Bacteria</taxon>
        <taxon>Bacillati</taxon>
        <taxon>Actinomycetota</taxon>
        <taxon>Actinomycetes</taxon>
        <taxon>Jiangellales</taxon>
        <taxon>Jiangellaceae</taxon>
        <taxon>Phytoactinopolyspora</taxon>
    </lineage>
</organism>
<proteinExistence type="inferred from homology"/>